<evidence type="ECO:0000313" key="3">
    <source>
        <dbReference type="Proteomes" id="UP000218896"/>
    </source>
</evidence>
<reference evidence="2 3" key="1">
    <citation type="submission" date="2017-08" db="EMBL/GenBank/DDBJ databases">
        <title>Halovibrio sewagensis sp. nov., isolated from wastewater of high salinity.</title>
        <authorList>
            <person name="Dong X."/>
            <person name="Zhang G."/>
        </authorList>
    </citation>
    <scope>NUCLEOTIDE SEQUENCE [LARGE SCALE GENOMIC DNA]</scope>
    <source>
        <strain evidence="2 3">YL5-2</strain>
    </source>
</reference>
<name>A0A2A2FC14_9GAMM</name>
<evidence type="ECO:0000313" key="2">
    <source>
        <dbReference type="EMBL" id="PAU82159.1"/>
    </source>
</evidence>
<proteinExistence type="predicted"/>
<dbReference type="InterPro" id="IPR018707">
    <property type="entry name" value="LpxR"/>
</dbReference>
<keyword evidence="1" id="KW-0732">Signal</keyword>
<dbReference type="AlphaFoldDB" id="A0A2A2FC14"/>
<evidence type="ECO:0000256" key="1">
    <source>
        <dbReference type="SAM" id="SignalP"/>
    </source>
</evidence>
<dbReference type="Pfam" id="PF09982">
    <property type="entry name" value="LpxR"/>
    <property type="match status" value="1"/>
</dbReference>
<sequence length="336" mass="36143">MPELKIRALPGNALRLLAALLLAGPASAGTLSLSWDNDLLTGEDKGYTNGLRISYLGEAAETNPECALCLSSRARDALAPLPGVGATENNHALAWSLRQLMITPQNIKRREPQYDDIPYTGYLSGSVTLWSWNGRSITGYGVSAGVIGPDSLAEEAQEWVHGITGSTNPRGWDNQLGTDWVGGIQAMHARRALKTGQSDGLQQDLNWLVSAEASNFISNAQVGAGWRFGTNLPNNFISDYAGLSSSVGMPGILDAPGPGWSVFVGVLGEWIPYSYLDERSGRYQYDQEPLVGHAGIGASLHTRDIHFSVSLRTTTSQDATNKEPLSFGTVSLVWRL</sequence>
<gene>
    <name evidence="2" type="ORF">CK501_03135</name>
</gene>
<dbReference type="Gene3D" id="2.40.128.140">
    <property type="entry name" value="Outer membrane protein"/>
    <property type="match status" value="1"/>
</dbReference>
<organism evidence="2 3">
    <name type="scientific">Halovibrio salipaludis</name>
    <dbReference type="NCBI Taxonomy" id="2032626"/>
    <lineage>
        <taxon>Bacteria</taxon>
        <taxon>Pseudomonadati</taxon>
        <taxon>Pseudomonadota</taxon>
        <taxon>Gammaproteobacteria</taxon>
        <taxon>Oceanospirillales</taxon>
        <taxon>Halomonadaceae</taxon>
        <taxon>Halovibrio</taxon>
    </lineage>
</organism>
<feature type="signal peptide" evidence="1">
    <location>
        <begin position="1"/>
        <end position="28"/>
    </location>
</feature>
<protein>
    <recommendedName>
        <fullName evidence="4">Lipid A deacylase LpxR family protein</fullName>
    </recommendedName>
</protein>
<evidence type="ECO:0008006" key="4">
    <source>
        <dbReference type="Google" id="ProtNLM"/>
    </source>
</evidence>
<dbReference type="InterPro" id="IPR037107">
    <property type="entry name" value="Put_OMP_sf"/>
</dbReference>
<dbReference type="EMBL" id="NSKD01000001">
    <property type="protein sequence ID" value="PAU82159.1"/>
    <property type="molecule type" value="Genomic_DNA"/>
</dbReference>
<keyword evidence="3" id="KW-1185">Reference proteome</keyword>
<dbReference type="Proteomes" id="UP000218896">
    <property type="component" value="Unassembled WGS sequence"/>
</dbReference>
<feature type="chain" id="PRO_5013285334" description="Lipid A deacylase LpxR family protein" evidence="1">
    <location>
        <begin position="29"/>
        <end position="336"/>
    </location>
</feature>
<accession>A0A2A2FC14</accession>
<dbReference type="RefSeq" id="WP_095616255.1">
    <property type="nucleotide sequence ID" value="NZ_NSKD01000001.1"/>
</dbReference>
<dbReference type="OrthoDB" id="9776275at2"/>
<comment type="caution">
    <text evidence="2">The sequence shown here is derived from an EMBL/GenBank/DDBJ whole genome shotgun (WGS) entry which is preliminary data.</text>
</comment>